<feature type="compositionally biased region" description="Polar residues" evidence="1">
    <location>
        <begin position="543"/>
        <end position="564"/>
    </location>
</feature>
<dbReference type="EMBL" id="JBJJXI010000095">
    <property type="protein sequence ID" value="KAL3393930.1"/>
    <property type="molecule type" value="Genomic_DNA"/>
</dbReference>
<feature type="domain" description="CCDC66" evidence="3">
    <location>
        <begin position="372"/>
        <end position="505"/>
    </location>
</feature>
<feature type="compositionally biased region" description="Polar residues" evidence="1">
    <location>
        <begin position="879"/>
        <end position="888"/>
    </location>
</feature>
<dbReference type="InterPro" id="IPR039183">
    <property type="entry name" value="CCD66"/>
</dbReference>
<feature type="region of interest" description="Disordered" evidence="1">
    <location>
        <begin position="356"/>
        <end position="391"/>
    </location>
</feature>
<organism evidence="4 5">
    <name type="scientific">Trichogramma kaykai</name>
    <dbReference type="NCBI Taxonomy" id="54128"/>
    <lineage>
        <taxon>Eukaryota</taxon>
        <taxon>Metazoa</taxon>
        <taxon>Ecdysozoa</taxon>
        <taxon>Arthropoda</taxon>
        <taxon>Hexapoda</taxon>
        <taxon>Insecta</taxon>
        <taxon>Pterygota</taxon>
        <taxon>Neoptera</taxon>
        <taxon>Endopterygota</taxon>
        <taxon>Hymenoptera</taxon>
        <taxon>Apocrita</taxon>
        <taxon>Proctotrupomorpha</taxon>
        <taxon>Chalcidoidea</taxon>
        <taxon>Trichogrammatidae</taxon>
        <taxon>Trichogramma</taxon>
    </lineage>
</organism>
<feature type="compositionally biased region" description="Acidic residues" evidence="1">
    <location>
        <begin position="920"/>
        <end position="931"/>
    </location>
</feature>
<dbReference type="AlphaFoldDB" id="A0ABD2WMD5"/>
<sequence>MTAARTSLVEQKRLQWAKEREEIARLMGNRNSYPPDNRSYGNGTRGSFSSESIGNGPLLPLRCCSNDPHLRHLQLESSLDDPRRYRSRCASTTSLRSLANSDLSFASLRDLDRCGAMIGNNDANHGPAMTMMSDSCCSARSLLDLGHNDDDDRRRHRLGYLPPIYKDELRCQQQKQEYEQSQERRMQQSRSSQHRCSRNARHRSSAASNATSTVVTSDQKKKTSSQTQATTRTSGEEDREEETSGYASDNNNYDSLRLQQQQQIQDHVLPRHVNQSSSMSEKTWRNPYCNADENVRPPSRNLPTYRSSGGGGEFNRQRWGSVWGQDVSKDPPPPSWLERGLSRLDHNSQVLVITHDSASSPSSDGGQSSTGSSYGSSSSEAGGARSTYLRGQNEPIDAAVLQERESKRRKALELQRAIKRQLEDRERSRKQERENELREQRAEEERLRRQQSLEKQRIEEEKRLQREREAAKLKKSKAMQEVLEAAERRAKEDKQLSRRRKQQQEDGPSNDDNNKTSGKSSSRSVTDNNKEERVDVEDKSAADKQTSSGANESSSVTSAAVSLDSTRDNGVTKKAEESQQQQQSIDLPVSQEVTIVLSGRIDDPELLLRNAPLKLVNLVLNANSINNNSPRGSSPRSSIGSTAGLGALLQGLSQAGQVILHAPPLSPRAGAAGGANNCTTPRLLTPSKYRMAHRRRRGAGGGGGRECGTQTDCEADPSSTDYGIKEEEDEDEEREDRKDATSAARRELEKLVFFLIFLVNKMVFLLLTSLTFVYRSTSTTGNEDSIAAASKSFPSRAKAQKRTSLESRPRWNANRPGTRYRTQSEKDPHYQRRMRLMTRRSRRIETSDEGCSSDFYRRSPSPVVASRRPAREQRRQQQHSGGVANNDTIVKAKLSRNSVIARRSGDEPRSDVRRNAADYNDNENDNVDDDYSMDSLTSLVPLQTDKNGRINIQRLDDVDSSSYDNNTNDRNVWCGAAGGSDLLSHLTSLRNVSCVAQNGQTYEL</sequence>
<keyword evidence="5" id="KW-1185">Reference proteome</keyword>
<feature type="compositionally biased region" description="Basic and acidic residues" evidence="1">
    <location>
        <begin position="528"/>
        <end position="542"/>
    </location>
</feature>
<evidence type="ECO:0000313" key="4">
    <source>
        <dbReference type="EMBL" id="KAL3393930.1"/>
    </source>
</evidence>
<dbReference type="PANTHER" id="PTHR22736:SF2">
    <property type="entry name" value="COILED-COIL DOMAIN-CONTAINING PROTEIN 66"/>
    <property type="match status" value="1"/>
</dbReference>
<feature type="compositionally biased region" description="Basic residues" evidence="1">
    <location>
        <begin position="192"/>
        <end position="204"/>
    </location>
</feature>
<feature type="compositionally biased region" description="Basic and acidic residues" evidence="1">
    <location>
        <begin position="903"/>
        <end position="916"/>
    </location>
</feature>
<accession>A0ABD2WMD5</accession>
<keyword evidence="2" id="KW-1133">Transmembrane helix</keyword>
<feature type="region of interest" description="Disordered" evidence="1">
    <location>
        <begin position="172"/>
        <end position="252"/>
    </location>
</feature>
<name>A0ABD2WMD5_9HYME</name>
<proteinExistence type="predicted"/>
<feature type="compositionally biased region" description="Polar residues" evidence="1">
    <location>
        <begin position="708"/>
        <end position="721"/>
    </location>
</feature>
<feature type="compositionally biased region" description="Basic and acidic residues" evidence="1">
    <location>
        <begin position="485"/>
        <end position="496"/>
    </location>
</feature>
<keyword evidence="2" id="KW-0812">Transmembrane</keyword>
<feature type="transmembrane region" description="Helical" evidence="2">
    <location>
        <begin position="751"/>
        <end position="774"/>
    </location>
</feature>
<dbReference type="Pfam" id="PF15236">
    <property type="entry name" value="CCDC66"/>
    <property type="match status" value="1"/>
</dbReference>
<feature type="region of interest" description="Disordered" evidence="1">
    <location>
        <begin position="790"/>
        <end position="931"/>
    </location>
</feature>
<reference evidence="4 5" key="1">
    <citation type="journal article" date="2024" name="bioRxiv">
        <title>A reference genome for Trichogramma kaykai: A tiny desert-dwelling parasitoid wasp with competing sex-ratio distorters.</title>
        <authorList>
            <person name="Culotta J."/>
            <person name="Lindsey A.R."/>
        </authorList>
    </citation>
    <scope>NUCLEOTIDE SEQUENCE [LARGE SCALE GENOMIC DNA]</scope>
    <source>
        <strain evidence="4 5">KSX58</strain>
    </source>
</reference>
<evidence type="ECO:0000259" key="3">
    <source>
        <dbReference type="Pfam" id="PF15236"/>
    </source>
</evidence>
<feature type="compositionally biased region" description="Basic residues" evidence="1">
    <location>
        <begin position="831"/>
        <end position="842"/>
    </location>
</feature>
<feature type="region of interest" description="Disordered" evidence="1">
    <location>
        <begin position="423"/>
        <end position="586"/>
    </location>
</feature>
<feature type="compositionally biased region" description="Basic and acidic residues" evidence="1">
    <location>
        <begin position="423"/>
        <end position="472"/>
    </location>
</feature>
<feature type="compositionally biased region" description="Basic and acidic residues" evidence="1">
    <location>
        <begin position="565"/>
        <end position="577"/>
    </location>
</feature>
<comment type="caution">
    <text evidence="4">The sequence shown here is derived from an EMBL/GenBank/DDBJ whole genome shotgun (WGS) entry which is preliminary data.</text>
</comment>
<dbReference type="InterPro" id="IPR040467">
    <property type="entry name" value="CCDC66_dom"/>
</dbReference>
<protein>
    <recommendedName>
        <fullName evidence="3">CCDC66 domain-containing protein</fullName>
    </recommendedName>
</protein>
<feature type="compositionally biased region" description="Basic and acidic residues" evidence="1">
    <location>
        <begin position="172"/>
        <end position="186"/>
    </location>
</feature>
<evidence type="ECO:0000256" key="1">
    <source>
        <dbReference type="SAM" id="MobiDB-lite"/>
    </source>
</evidence>
<feature type="compositionally biased region" description="Low complexity" evidence="1">
    <location>
        <begin position="357"/>
        <end position="386"/>
    </location>
</feature>
<feature type="compositionally biased region" description="Polar residues" evidence="1">
    <location>
        <begin position="505"/>
        <end position="527"/>
    </location>
</feature>
<feature type="region of interest" description="Disordered" evidence="1">
    <location>
        <begin position="271"/>
        <end position="318"/>
    </location>
</feature>
<evidence type="ECO:0000256" key="2">
    <source>
        <dbReference type="SAM" id="Phobius"/>
    </source>
</evidence>
<feature type="region of interest" description="Disordered" evidence="1">
    <location>
        <begin position="28"/>
        <end position="49"/>
    </location>
</feature>
<feature type="compositionally biased region" description="Low complexity" evidence="1">
    <location>
        <begin position="858"/>
        <end position="867"/>
    </location>
</feature>
<dbReference type="Proteomes" id="UP001627154">
    <property type="component" value="Unassembled WGS sequence"/>
</dbReference>
<keyword evidence="2" id="KW-0472">Membrane</keyword>
<gene>
    <name evidence="4" type="ORF">TKK_011783</name>
</gene>
<feature type="region of interest" description="Disordered" evidence="1">
    <location>
        <begin position="695"/>
        <end position="740"/>
    </location>
</feature>
<feature type="compositionally biased region" description="Polar residues" evidence="1">
    <location>
        <begin position="29"/>
        <end position="49"/>
    </location>
</feature>
<dbReference type="PANTHER" id="PTHR22736">
    <property type="entry name" value="COILED-COIL DOMAIN-CONTAINING PROTEIN 66"/>
    <property type="match status" value="1"/>
</dbReference>
<feature type="compositionally biased region" description="Low complexity" evidence="1">
    <location>
        <begin position="205"/>
        <end position="217"/>
    </location>
</feature>
<feature type="compositionally biased region" description="Low complexity" evidence="1">
    <location>
        <begin position="224"/>
        <end position="233"/>
    </location>
</feature>
<evidence type="ECO:0000313" key="5">
    <source>
        <dbReference type="Proteomes" id="UP001627154"/>
    </source>
</evidence>